<name>K0IFH5_NITGG</name>
<dbReference type="CDD" id="cd07304">
    <property type="entry name" value="Chorismate_synthase"/>
    <property type="match status" value="1"/>
</dbReference>
<dbReference type="OrthoDB" id="33049at2157"/>
<dbReference type="KEGG" id="nga:Ngar_c16320"/>
<keyword evidence="5 11" id="KW-0285">Flavoprotein</keyword>
<keyword evidence="9 11" id="KW-0057">Aromatic amino acid biosynthesis</keyword>
<keyword evidence="6 11" id="KW-0288">FMN</keyword>
<sequence length="364" mass="38471">MGGSIIGERFVAMSFGESHGRCVGIVVDGCPAGLPLDESDIQGLLDLRKPGQSVVMTQRKEEDRVEIISGIFNGNTTGAPICMLIWNKDSDSRPYEMIKNIPRPGHADYPAMVKYGGFADYRGGGRFSGRLTATLVMAGAVAGKLLKRTLGIETVAYTTEIGTVKAGNITPANIATRYSNDVRCPDPAAAEKMREAILQARKDGDSLGGVIECITSSLPVGLGEPIFASLESDLSKALFSIPAVKAVEFGSGFAGSKRRGSENNDVYMIRDGKVVTKTNNAGGILGGLSNGMPLVIRVGFKPAASIAKTQETLDIAKNSQTYLEVPGRHDPCVVPRAPPVVECVVSMVLADHAIRAGLIPPVLK</sequence>
<comment type="caution">
    <text evidence="11">Lacks conserved residue(s) required for the propagation of feature annotation.</text>
</comment>
<evidence type="ECO:0000313" key="14">
    <source>
        <dbReference type="Proteomes" id="UP000008037"/>
    </source>
</evidence>
<reference evidence="13 14" key="1">
    <citation type="journal article" date="2012" name="Environ. Microbiol.">
        <title>The genome of the ammonia-oxidizing Candidatus Nitrososphaera gargensis: insights into metabolic versatility and environmental adaptations.</title>
        <authorList>
            <person name="Spang A."/>
            <person name="Poehlein A."/>
            <person name="Offre P."/>
            <person name="Zumbragel S."/>
            <person name="Haider S."/>
            <person name="Rychlik N."/>
            <person name="Nowka B."/>
            <person name="Schmeisser C."/>
            <person name="Lebedeva E.V."/>
            <person name="Rattei T."/>
            <person name="Bohm C."/>
            <person name="Schmid M."/>
            <person name="Galushko A."/>
            <person name="Hatzenpichler R."/>
            <person name="Weinmaier T."/>
            <person name="Daniel R."/>
            <person name="Schleper C."/>
            <person name="Spieck E."/>
            <person name="Streit W."/>
            <person name="Wagner M."/>
        </authorList>
    </citation>
    <scope>NUCLEOTIDE SEQUENCE [LARGE SCALE GENOMIC DNA]</scope>
    <source>
        <strain evidence="14">Ga9.2</strain>
    </source>
</reference>
<evidence type="ECO:0000256" key="10">
    <source>
        <dbReference type="ARBA" id="ARBA00023239"/>
    </source>
</evidence>
<dbReference type="GO" id="GO:0010181">
    <property type="term" value="F:FMN binding"/>
    <property type="evidence" value="ECO:0007669"/>
    <property type="project" value="TreeGrafter"/>
</dbReference>
<feature type="binding site" evidence="11">
    <location>
        <begin position="301"/>
        <end position="305"/>
    </location>
    <ligand>
        <name>FMN</name>
        <dbReference type="ChEBI" id="CHEBI:58210"/>
    </ligand>
</feature>
<keyword evidence="10 11" id="KW-0456">Lyase</keyword>
<comment type="similarity">
    <text evidence="2 11 12">Belongs to the chorismate synthase family.</text>
</comment>
<dbReference type="Gene3D" id="3.60.150.10">
    <property type="entry name" value="Chorismate synthase AroC"/>
    <property type="match status" value="1"/>
</dbReference>
<evidence type="ECO:0000256" key="7">
    <source>
        <dbReference type="ARBA" id="ARBA00022827"/>
    </source>
</evidence>
<dbReference type="InterPro" id="IPR035904">
    <property type="entry name" value="Chorismate_synth_AroC_sf"/>
</dbReference>
<comment type="pathway">
    <text evidence="1 11 12">Metabolic intermediate biosynthesis; chorismate biosynthesis; chorismate from D-erythrose 4-phosphate and phosphoenolpyruvate: step 7/7.</text>
</comment>
<comment type="function">
    <text evidence="11">Catalyzes the anti-1,4-elimination of the C-3 phosphate and the C-6 proR hydrogen from 5-enolpyruvylshikimate-3-phosphate (EPSP) to yield chorismate, which is the branch point compound that serves as the starting substrate for the three terminal pathways of aromatic amino acid biosynthesis. This reaction introduces a second double bond into the aromatic ring system.</text>
</comment>
<protein>
    <recommendedName>
        <fullName evidence="3 11">Chorismate synthase</fullName>
        <shortName evidence="11">CS</shortName>
        <ecNumber evidence="3 11">4.2.3.5</ecNumber>
    </recommendedName>
    <alternativeName>
        <fullName evidence="11">5-enolpyruvylshikimate-3-phosphate phospholyase</fullName>
    </alternativeName>
</protein>
<feature type="binding site" evidence="11">
    <location>
        <position position="328"/>
    </location>
    <ligand>
        <name>FMN</name>
        <dbReference type="ChEBI" id="CHEBI:58210"/>
    </ligand>
</feature>
<dbReference type="HOGENOM" id="CLU_034547_0_0_2"/>
<dbReference type="EMBL" id="CP002408">
    <property type="protein sequence ID" value="AFU58565.1"/>
    <property type="molecule type" value="Genomic_DNA"/>
</dbReference>
<dbReference type="Pfam" id="PF01264">
    <property type="entry name" value="Chorismate_synt"/>
    <property type="match status" value="1"/>
</dbReference>
<dbReference type="PROSITE" id="PS00787">
    <property type="entry name" value="CHORISMATE_SYNTHASE_1"/>
    <property type="match status" value="1"/>
</dbReference>
<dbReference type="PANTHER" id="PTHR21085">
    <property type="entry name" value="CHORISMATE SYNTHASE"/>
    <property type="match status" value="1"/>
</dbReference>
<evidence type="ECO:0000256" key="1">
    <source>
        <dbReference type="ARBA" id="ARBA00005044"/>
    </source>
</evidence>
<dbReference type="PANTHER" id="PTHR21085:SF0">
    <property type="entry name" value="CHORISMATE SYNTHASE"/>
    <property type="match status" value="1"/>
</dbReference>
<dbReference type="STRING" id="1237085.Ngar_c16320"/>
<gene>
    <name evidence="11 13" type="primary">aroC</name>
    <name evidence="13" type="ordered locus">Ngar_c16320</name>
</gene>
<evidence type="ECO:0000256" key="5">
    <source>
        <dbReference type="ARBA" id="ARBA00022630"/>
    </source>
</evidence>
<evidence type="ECO:0000256" key="8">
    <source>
        <dbReference type="ARBA" id="ARBA00022857"/>
    </source>
</evidence>
<dbReference type="AlphaFoldDB" id="K0IFH5"/>
<dbReference type="HAMAP" id="MF_00300">
    <property type="entry name" value="Chorismate_synth"/>
    <property type="match status" value="1"/>
</dbReference>
<dbReference type="Proteomes" id="UP000008037">
    <property type="component" value="Chromosome"/>
</dbReference>
<evidence type="ECO:0000256" key="4">
    <source>
        <dbReference type="ARBA" id="ARBA00022605"/>
    </source>
</evidence>
<evidence type="ECO:0000256" key="3">
    <source>
        <dbReference type="ARBA" id="ARBA00013036"/>
    </source>
</evidence>
<dbReference type="GeneID" id="13797891"/>
<dbReference type="PROSITE" id="PS00789">
    <property type="entry name" value="CHORISMATE_SYNTHASE_3"/>
    <property type="match status" value="1"/>
</dbReference>
<dbReference type="GO" id="GO:0005829">
    <property type="term" value="C:cytosol"/>
    <property type="evidence" value="ECO:0007669"/>
    <property type="project" value="TreeGrafter"/>
</dbReference>
<evidence type="ECO:0000256" key="9">
    <source>
        <dbReference type="ARBA" id="ARBA00023141"/>
    </source>
</evidence>
<dbReference type="PATRIC" id="fig|1237085.11.peg.1604"/>
<keyword evidence="14" id="KW-1185">Reference proteome</keyword>
<dbReference type="InParanoid" id="K0IFH5"/>
<evidence type="ECO:0000256" key="12">
    <source>
        <dbReference type="RuleBase" id="RU000605"/>
    </source>
</evidence>
<dbReference type="FunCoup" id="K0IFH5">
    <property type="interactions" value="119"/>
</dbReference>
<dbReference type="GO" id="GO:0004107">
    <property type="term" value="F:chorismate synthase activity"/>
    <property type="evidence" value="ECO:0007669"/>
    <property type="project" value="UniProtKB-UniRule"/>
</dbReference>
<dbReference type="GO" id="GO:0009423">
    <property type="term" value="P:chorismate biosynthetic process"/>
    <property type="evidence" value="ECO:0007669"/>
    <property type="project" value="UniProtKB-UniRule"/>
</dbReference>
<accession>K0IFH5</accession>
<dbReference type="EC" id="4.2.3.5" evidence="3 11"/>
<evidence type="ECO:0000313" key="13">
    <source>
        <dbReference type="EMBL" id="AFU58565.1"/>
    </source>
</evidence>
<proteinExistence type="inferred from homology"/>
<keyword evidence="7 11" id="KW-0274">FAD</keyword>
<dbReference type="InterPro" id="IPR020541">
    <property type="entry name" value="Chorismate_synthase_CS"/>
</dbReference>
<dbReference type="NCBIfam" id="NF003793">
    <property type="entry name" value="PRK05382.1"/>
    <property type="match status" value="1"/>
</dbReference>
<feature type="binding site" evidence="11">
    <location>
        <position position="286"/>
    </location>
    <ligand>
        <name>FMN</name>
        <dbReference type="ChEBI" id="CHEBI:58210"/>
    </ligand>
</feature>
<comment type="catalytic activity">
    <reaction evidence="11 12">
        <text>5-O-(1-carboxyvinyl)-3-phosphoshikimate = chorismate + phosphate</text>
        <dbReference type="Rhea" id="RHEA:21020"/>
        <dbReference type="ChEBI" id="CHEBI:29748"/>
        <dbReference type="ChEBI" id="CHEBI:43474"/>
        <dbReference type="ChEBI" id="CHEBI:57701"/>
        <dbReference type="EC" id="4.2.3.5"/>
    </reaction>
</comment>
<evidence type="ECO:0000256" key="11">
    <source>
        <dbReference type="HAMAP-Rule" id="MF_00300"/>
    </source>
</evidence>
<organism evidence="13 14">
    <name type="scientific">Nitrososphaera gargensis (strain Ga9.2)</name>
    <dbReference type="NCBI Taxonomy" id="1237085"/>
    <lineage>
        <taxon>Archaea</taxon>
        <taxon>Nitrososphaerota</taxon>
        <taxon>Nitrososphaeria</taxon>
        <taxon>Nitrososphaerales</taxon>
        <taxon>Nitrososphaeraceae</taxon>
        <taxon>Nitrososphaera</taxon>
    </lineage>
</organism>
<dbReference type="GO" id="GO:0008652">
    <property type="term" value="P:amino acid biosynthetic process"/>
    <property type="evidence" value="ECO:0007669"/>
    <property type="project" value="UniProtKB-KW"/>
</dbReference>
<evidence type="ECO:0000256" key="2">
    <source>
        <dbReference type="ARBA" id="ARBA00008014"/>
    </source>
</evidence>
<dbReference type="PIRSF" id="PIRSF001456">
    <property type="entry name" value="Chorismate_synth"/>
    <property type="match status" value="1"/>
</dbReference>
<comment type="cofactor">
    <cofactor evidence="11 12">
        <name>FMNH2</name>
        <dbReference type="ChEBI" id="CHEBI:57618"/>
    </cofactor>
    <text evidence="11 12">Reduced FMN (FMNH(2)).</text>
</comment>
<feature type="binding site" evidence="11">
    <location>
        <begin position="126"/>
        <end position="128"/>
    </location>
    <ligand>
        <name>FMN</name>
        <dbReference type="ChEBI" id="CHEBI:58210"/>
    </ligand>
</feature>
<keyword evidence="4 11" id="KW-0028">Amino-acid biosynthesis</keyword>
<dbReference type="InterPro" id="IPR000453">
    <property type="entry name" value="Chorismate_synth"/>
</dbReference>
<dbReference type="PROSITE" id="PS00788">
    <property type="entry name" value="CHORISMATE_SYNTHASE_2"/>
    <property type="match status" value="1"/>
</dbReference>
<dbReference type="GO" id="GO:0009073">
    <property type="term" value="P:aromatic amino acid family biosynthetic process"/>
    <property type="evidence" value="ECO:0007669"/>
    <property type="project" value="UniProtKB-KW"/>
</dbReference>
<feature type="binding site" evidence="11">
    <location>
        <position position="48"/>
    </location>
    <ligand>
        <name>NADP(+)</name>
        <dbReference type="ChEBI" id="CHEBI:58349"/>
    </ligand>
</feature>
<dbReference type="UniPathway" id="UPA00053">
    <property type="reaction ID" value="UER00090"/>
</dbReference>
<dbReference type="RefSeq" id="WP_015019102.1">
    <property type="nucleotide sequence ID" value="NC_018719.1"/>
</dbReference>
<dbReference type="SUPFAM" id="SSF103263">
    <property type="entry name" value="Chorismate synthase, AroC"/>
    <property type="match status" value="1"/>
</dbReference>
<keyword evidence="8 11" id="KW-0521">NADP</keyword>
<dbReference type="NCBIfam" id="TIGR00033">
    <property type="entry name" value="aroC"/>
    <property type="match status" value="1"/>
</dbReference>
<dbReference type="FunFam" id="3.60.150.10:FF:000002">
    <property type="entry name" value="Chorismate synthase"/>
    <property type="match status" value="1"/>
</dbReference>
<evidence type="ECO:0000256" key="6">
    <source>
        <dbReference type="ARBA" id="ARBA00022643"/>
    </source>
</evidence>